<dbReference type="EMBL" id="LN714497">
    <property type="protein sequence ID" value="CEL74409.1"/>
    <property type="molecule type" value="Genomic_DNA"/>
</dbReference>
<dbReference type="GO" id="GO:0004122">
    <property type="term" value="F:cystathionine beta-synthase activity"/>
    <property type="evidence" value="ECO:0007669"/>
    <property type="project" value="UniProtKB-UniRule"/>
</dbReference>
<comment type="pathway">
    <text evidence="2">Amino-acid biosynthesis; L-cysteine biosynthesis; L-cysteine from L-homocysteine and L-serine: step 1/2.</text>
</comment>
<dbReference type="FunFam" id="3.40.50.1100:FF:000003">
    <property type="entry name" value="Cystathionine beta-synthase"/>
    <property type="match status" value="1"/>
</dbReference>
<evidence type="ECO:0000256" key="9">
    <source>
        <dbReference type="ARBA" id="ARBA00047490"/>
    </source>
</evidence>
<feature type="domain" description="CBS" evidence="13">
    <location>
        <begin position="450"/>
        <end position="512"/>
    </location>
</feature>
<comment type="catalytic activity">
    <reaction evidence="9 11">
        <text>L-homocysteine + L-serine = L,L-cystathionine + H2O</text>
        <dbReference type="Rhea" id="RHEA:10112"/>
        <dbReference type="ChEBI" id="CHEBI:15377"/>
        <dbReference type="ChEBI" id="CHEBI:33384"/>
        <dbReference type="ChEBI" id="CHEBI:58161"/>
        <dbReference type="ChEBI" id="CHEBI:58199"/>
        <dbReference type="EC" id="4.2.1.22"/>
    </reaction>
</comment>
<dbReference type="Pfam" id="PF00571">
    <property type="entry name" value="CBS"/>
    <property type="match status" value="1"/>
</dbReference>
<reference evidence="14" key="1">
    <citation type="journal article" date="2015" name="PLoS ONE">
        <title>Comprehensive Evaluation of Toxoplasma gondii VEG and Neospora caninum LIV Genomes with Tachyzoite Stage Transcriptome and Proteome Defines Novel Transcript Features.</title>
        <authorList>
            <person name="Ramaprasad A."/>
            <person name="Mourier T."/>
            <person name="Naeem R."/>
            <person name="Malas T.B."/>
            <person name="Moussa E."/>
            <person name="Panigrahi A."/>
            <person name="Vermont S.J."/>
            <person name="Otto T.D."/>
            <person name="Wastling J."/>
            <person name="Pain A."/>
        </authorList>
    </citation>
    <scope>NUCLEOTIDE SEQUENCE</scope>
    <source>
        <strain evidence="14">VEG</strain>
    </source>
</reference>
<evidence type="ECO:0000256" key="8">
    <source>
        <dbReference type="ARBA" id="ARBA00026192"/>
    </source>
</evidence>
<proteinExistence type="inferred from homology"/>
<evidence type="ECO:0000256" key="10">
    <source>
        <dbReference type="PROSITE-ProRule" id="PRU00703"/>
    </source>
</evidence>
<dbReference type="InterPro" id="IPR001216">
    <property type="entry name" value="P-phosphate_BS"/>
</dbReference>
<dbReference type="InterPro" id="IPR050214">
    <property type="entry name" value="Cys_Synth/Cystath_Beta-Synth"/>
</dbReference>
<dbReference type="PROSITE" id="PS51371">
    <property type="entry name" value="CBS"/>
    <property type="match status" value="1"/>
</dbReference>
<evidence type="ECO:0000313" key="14">
    <source>
        <dbReference type="EMBL" id="CEL74409.1"/>
    </source>
</evidence>
<dbReference type="InterPro" id="IPR036052">
    <property type="entry name" value="TrpB-like_PALP_sf"/>
</dbReference>
<accession>A0A0F7UZF8</accession>
<protein>
    <recommendedName>
        <fullName evidence="8 11">Cystathionine beta-synthase</fullName>
        <ecNumber evidence="4 11">4.2.1.22</ecNumber>
    </recommendedName>
</protein>
<dbReference type="CDD" id="cd02205">
    <property type="entry name" value="CBS_pair_SF"/>
    <property type="match status" value="1"/>
</dbReference>
<name>A0A0F7UZF8_TOXGV</name>
<comment type="similarity">
    <text evidence="3 11">Belongs to the cysteine synthase/cystathionine beta-synthase family.</text>
</comment>
<dbReference type="SUPFAM" id="SSF54631">
    <property type="entry name" value="CBS-domain pair"/>
    <property type="match status" value="1"/>
</dbReference>
<dbReference type="GO" id="GO:0005737">
    <property type="term" value="C:cytoplasm"/>
    <property type="evidence" value="ECO:0007669"/>
    <property type="project" value="InterPro"/>
</dbReference>
<feature type="compositionally biased region" description="Basic and acidic residues" evidence="12">
    <location>
        <begin position="46"/>
        <end position="63"/>
    </location>
</feature>
<dbReference type="FunFam" id="3.40.50.1100:FF:000118">
    <property type="entry name" value="Related to CYS4-cystathionine beta-synthase"/>
    <property type="match status" value="1"/>
</dbReference>
<keyword evidence="5 11" id="KW-0663">Pyridoxal phosphate</keyword>
<dbReference type="NCBIfam" id="TIGR01137">
    <property type="entry name" value="cysta_beta"/>
    <property type="match status" value="1"/>
</dbReference>
<dbReference type="SMART" id="SM00116">
    <property type="entry name" value="CBS"/>
    <property type="match status" value="1"/>
</dbReference>
<dbReference type="InterPro" id="IPR000644">
    <property type="entry name" value="CBS_dom"/>
</dbReference>
<evidence type="ECO:0000256" key="3">
    <source>
        <dbReference type="ARBA" id="ARBA00007103"/>
    </source>
</evidence>
<dbReference type="InterPro" id="IPR046342">
    <property type="entry name" value="CBS_dom_sf"/>
</dbReference>
<evidence type="ECO:0000256" key="4">
    <source>
        <dbReference type="ARBA" id="ARBA00012041"/>
    </source>
</evidence>
<gene>
    <name evidence="14" type="ORF">BN1205_075260</name>
</gene>
<evidence type="ECO:0000256" key="2">
    <source>
        <dbReference type="ARBA" id="ARBA00005003"/>
    </source>
</evidence>
<sequence length="601" mass="65477">MEYEQGLSSAVVQGRPFPSSVPATGPSPPPKLSREAQHAWQSGQDIGEKTSQEIRYQIERNESAESLSGEEGLREKETREAARSVFKMNGKFADGPYSGILDSVLDAIGNTPMVRMKRLAKVYGLECDLLAKCEFMSAGGSVKDRIGKAMVEKAEREGRLKAGDTLIEPTSGNTGIGLALAAAVRGYRMIVTMPAKMSAEKSNIMKCLGAEIVRTPTEAAWNDENSHMGVAAKLQRELENAHILDQYNNTANPMVHYDVTAEEIITQCDGDIDMVVIGAGTGGTITGIGRKIKERCPKCKVVGVDPKGSILAVPDSLNDEKRLQSYEVEGIGYDFVPGVLDRKVVDEWVKVGDAESFTTARAIIRNEGLFVGGSSGANVWGALQAARQLKKGQKCVVLLPDSSRNYMSKFISDEWMAEHGFAPEDGAKVKEREKQFGGARIRDLLSETGATSDVPFVTARLSVEDVIKMMHETKVKEVIVTEDSEADGKTKLVGVLSEDHIAHSLQSGRCAMQSPVKDIAFKKLAKALPSAYLRDVAKALDFSPYVCVMDEKPSTKKQAGMGEHERAKISLRKAGNSRECPHFLGVITRIDLLHWLATKQK</sequence>
<dbReference type="CDD" id="cd01561">
    <property type="entry name" value="CBS_like"/>
    <property type="match status" value="1"/>
</dbReference>
<dbReference type="Pfam" id="PF00291">
    <property type="entry name" value="PALP"/>
    <property type="match status" value="1"/>
</dbReference>
<feature type="region of interest" description="Disordered" evidence="12">
    <location>
        <begin position="1"/>
        <end position="78"/>
    </location>
</feature>
<dbReference type="PANTHER" id="PTHR10314">
    <property type="entry name" value="CYSTATHIONINE BETA-SYNTHASE"/>
    <property type="match status" value="1"/>
</dbReference>
<keyword evidence="11" id="KW-0028">Amino-acid biosynthesis</keyword>
<keyword evidence="11" id="KW-0198">Cysteine biosynthesis</keyword>
<dbReference type="SUPFAM" id="SSF53686">
    <property type="entry name" value="Tryptophan synthase beta subunit-like PLP-dependent enzymes"/>
    <property type="match status" value="1"/>
</dbReference>
<keyword evidence="7 11" id="KW-0456">Lyase</keyword>
<dbReference type="UniPathway" id="UPA00136">
    <property type="reaction ID" value="UER00201"/>
</dbReference>
<dbReference type="AlphaFoldDB" id="A0A0F7UZF8"/>
<dbReference type="GO" id="GO:0006535">
    <property type="term" value="P:cysteine biosynthetic process from serine"/>
    <property type="evidence" value="ECO:0007669"/>
    <property type="project" value="UniProtKB-UniRule"/>
</dbReference>
<evidence type="ECO:0000256" key="12">
    <source>
        <dbReference type="SAM" id="MobiDB-lite"/>
    </source>
</evidence>
<dbReference type="PROSITE" id="PS00901">
    <property type="entry name" value="CYS_SYNTHASE"/>
    <property type="match status" value="1"/>
</dbReference>
<evidence type="ECO:0000256" key="11">
    <source>
        <dbReference type="RuleBase" id="RU361204"/>
    </source>
</evidence>
<dbReference type="Gene3D" id="3.10.580.10">
    <property type="entry name" value="CBS-domain"/>
    <property type="match status" value="1"/>
</dbReference>
<dbReference type="InterPro" id="IPR001926">
    <property type="entry name" value="TrpB-like_PALP"/>
</dbReference>
<keyword evidence="6 10" id="KW-0129">CBS domain</keyword>
<dbReference type="GO" id="GO:0019343">
    <property type="term" value="P:cysteine biosynthetic process via cystathionine"/>
    <property type="evidence" value="ECO:0007669"/>
    <property type="project" value="UniProtKB-UniRule"/>
</dbReference>
<comment type="cofactor">
    <cofactor evidence="1 11">
        <name>pyridoxal 5'-phosphate</name>
        <dbReference type="ChEBI" id="CHEBI:597326"/>
    </cofactor>
</comment>
<dbReference type="InterPro" id="IPR005857">
    <property type="entry name" value="Cysta_beta_synth"/>
</dbReference>
<feature type="compositionally biased region" description="Polar residues" evidence="12">
    <location>
        <begin position="1"/>
        <end position="11"/>
    </location>
</feature>
<dbReference type="EC" id="4.2.1.22" evidence="4 11"/>
<evidence type="ECO:0000256" key="1">
    <source>
        <dbReference type="ARBA" id="ARBA00001933"/>
    </source>
</evidence>
<dbReference type="Gene3D" id="3.40.50.1100">
    <property type="match status" value="2"/>
</dbReference>
<evidence type="ECO:0000256" key="6">
    <source>
        <dbReference type="ARBA" id="ARBA00023122"/>
    </source>
</evidence>
<evidence type="ECO:0000256" key="7">
    <source>
        <dbReference type="ARBA" id="ARBA00023239"/>
    </source>
</evidence>
<organism evidence="14">
    <name type="scientific">Toxoplasma gondii (strain ATCC 50861 / VEG)</name>
    <dbReference type="NCBI Taxonomy" id="432359"/>
    <lineage>
        <taxon>Eukaryota</taxon>
        <taxon>Sar</taxon>
        <taxon>Alveolata</taxon>
        <taxon>Apicomplexa</taxon>
        <taxon>Conoidasida</taxon>
        <taxon>Coccidia</taxon>
        <taxon>Eucoccidiorida</taxon>
        <taxon>Eimeriorina</taxon>
        <taxon>Sarcocystidae</taxon>
        <taxon>Toxoplasma</taxon>
    </lineage>
</organism>
<evidence type="ECO:0000259" key="13">
    <source>
        <dbReference type="PROSITE" id="PS51371"/>
    </source>
</evidence>
<evidence type="ECO:0000256" key="5">
    <source>
        <dbReference type="ARBA" id="ARBA00022898"/>
    </source>
</evidence>